<sequence>MLLRKKLKNAVSAKSEIEKIKGLGEDCKLSKQELIKRAIHVLLTTRDEGSTGHRIEMGWIGEDSNNGFEQIDQSEISKLEKQVSKEIEEEDD</sequence>
<name>A0A915P5W2_9BILA</name>
<dbReference type="WBParaSite" id="scf7180000422912.g9816">
    <property type="protein sequence ID" value="scf7180000422912.g9816"/>
    <property type="gene ID" value="scf7180000422912.g9816"/>
</dbReference>
<dbReference type="SUPFAM" id="SSF56235">
    <property type="entry name" value="N-terminal nucleophile aminohydrolases (Ntn hydrolases)"/>
    <property type="match status" value="1"/>
</dbReference>
<dbReference type="Gene3D" id="3.60.20.10">
    <property type="entry name" value="Glutamine Phosphoribosylpyrophosphate, subunit 1, domain 1"/>
    <property type="match status" value="1"/>
</dbReference>
<reference evidence="2" key="1">
    <citation type="submission" date="2022-11" db="UniProtKB">
        <authorList>
            <consortium name="WormBaseParasite"/>
        </authorList>
    </citation>
    <scope>IDENTIFICATION</scope>
</reference>
<dbReference type="Proteomes" id="UP000887560">
    <property type="component" value="Unplaced"/>
</dbReference>
<organism evidence="1 2">
    <name type="scientific">Meloidogyne floridensis</name>
    <dbReference type="NCBI Taxonomy" id="298350"/>
    <lineage>
        <taxon>Eukaryota</taxon>
        <taxon>Metazoa</taxon>
        <taxon>Ecdysozoa</taxon>
        <taxon>Nematoda</taxon>
        <taxon>Chromadorea</taxon>
        <taxon>Rhabditida</taxon>
        <taxon>Tylenchina</taxon>
        <taxon>Tylenchomorpha</taxon>
        <taxon>Tylenchoidea</taxon>
        <taxon>Meloidogynidae</taxon>
        <taxon>Meloidogyninae</taxon>
        <taxon>Meloidogyne</taxon>
    </lineage>
</organism>
<dbReference type="AlphaFoldDB" id="A0A915P5W2"/>
<dbReference type="InterPro" id="IPR029055">
    <property type="entry name" value="Ntn_hydrolases_N"/>
</dbReference>
<keyword evidence="1" id="KW-1185">Reference proteome</keyword>
<protein>
    <submittedName>
        <fullName evidence="2">SAP domain-containing protein</fullName>
    </submittedName>
</protein>
<evidence type="ECO:0000313" key="2">
    <source>
        <dbReference type="WBParaSite" id="scf7180000422912.g9816"/>
    </source>
</evidence>
<proteinExistence type="predicted"/>
<accession>A0A915P5W2</accession>
<evidence type="ECO:0000313" key="1">
    <source>
        <dbReference type="Proteomes" id="UP000887560"/>
    </source>
</evidence>